<sequence>MSSDMKTCSIRTSRVRGIMSFLTINQNHIGDNRDLRLPQPLYQRVIEMLHRNPEFTLATTLRQEEATSGTIVSFSHGVNSVSHVGRMIELRVALPVPRCTSARCAPPEDETPENNTCKDVCSGSYLELQSSGLRDEIRLHYRSPHDSSMIHVETFPFRLADNTWHKVAVSVSGSQVELLVDCHTLYRRLIRPLDRNFTVPQLALWVGQRNSKHSLFKGAMEEVKLITGPHGYLTQCPLLDSNCPTCGQFSLLQNTVDQLKKHLQELSDRLVAAEGRINRVEECDCQKSCRINGTVHADGASWRKGCDNCFCVVVIGKVELEEVNPHLRGGRVENHLGKSSSSSPDRDSNFDLPVLSSRAQHDKRVSQLRHRGGGSVPAFVWRGVEKSSLSTPDRDWNLDFPFIGSLVYCESSVLDHAATEATHCILHGEVDCQPVQCPSITCKNPVMNPGECCPSCLKQCLLRGVMYDHGESVSLKQCVECECRDGAMHCKKIDPETVCPQLECSPQEQFSIPGVCCKFCRGVDYCTMGHMCHANATCLNLQTTYACQCNVGFFGDGHMCHDVDECQQEGGLDGHHCHSNTRCVNTQGSYVCECLPGYRRLDKFNCVELDECSTGNHNCHKDADCVNTQGSYHCRCQPGYSGDGYDCQPVCNQTCLNGGECVSPGICSCRRGYVGPSCELDLDECSSNLHRCHEDSVCVNMPGWYYCKCKAGYRSIVYDNSLGIMCHDIDECKEGTHTCHSSARCFNTEGGFSCSCATDEMPECKLSCSFEGKEVSNGATVSPTNNLCRLCECMNGVMSCKDRPCDCSASGSASDVCCPRCNPNTKCTHQELKHVTFHSGEQWIYQCQTCECFGGEIDCWPMECPPFMCSEPILTPGDCCPRCDDDPCALDSTGNTSTGGLPCTYAGRLYDSGTQWRDPNDKCTACNCKDGRLCCSYDFRCDTASVQPYVDAGSRHIGRLVANPSGDVLNKTPESGLAGLLAPQAQVRETNVGGMSPAIVVSDDMSENKDKDHFVGGEGSSPQSQTLYSSDDDSLLFSSEMPKTIVTDNDTSENFTSRIVVVNSKHSDEAVNETEEAHMQKNDQTDIEINEHVSAVNDGLRKREAIDRKTAAVNKETNRGNKKSLTPMGKNAAKFSPSGLDLFQYKEGPTLSVSGVALLATSFVSSKTVVLCAALNSDVDNSVVGTVESGDECNVDSAMTELYSTIRQNSQSSAIGSKLGRSRSPSNNQIMKKVKSSVGHVAVKSTGQASAKVPKVDKAKESQIGTIVSVDSIAVEIEDVFNPSNPESYKITFSNTSELNIQNLHPMKIGKGLFPKYNSVANMVPARKNQIVVELLCIKEANSLMADRQLHDLLKVSVDRVGRNEHRIGIIHNIPLEFSEEFIKEELERESESSIFQERRFNRHNPDTPERFDRSGTVAVTFVMCFSRVEVKPYVYPVTQCHNCLRFANLVVNCRSGGHRCAKCGGGHLIEECLQGTPKCVHCGGVHLATERIPSECDSVKSNLQWLVTICRTGRLVRL</sequence>
<dbReference type="SMART" id="SM00214">
    <property type="entry name" value="VWC"/>
    <property type="match status" value="4"/>
</dbReference>
<evidence type="ECO:0000259" key="10">
    <source>
        <dbReference type="PROSITE" id="PS50026"/>
    </source>
</evidence>
<dbReference type="GO" id="GO:0008201">
    <property type="term" value="F:heparin binding"/>
    <property type="evidence" value="ECO:0007669"/>
    <property type="project" value="TreeGrafter"/>
</dbReference>
<dbReference type="InterPro" id="IPR051586">
    <property type="entry name" value="PKC-binding_NELL"/>
</dbReference>
<dbReference type="InterPro" id="IPR000742">
    <property type="entry name" value="EGF"/>
</dbReference>
<dbReference type="SMART" id="SM00179">
    <property type="entry name" value="EGF_CA"/>
    <property type="match status" value="5"/>
</dbReference>
<dbReference type="InterPro" id="IPR018097">
    <property type="entry name" value="EGF_Ca-bd_CS"/>
</dbReference>
<dbReference type="InterPro" id="IPR009030">
    <property type="entry name" value="Growth_fac_rcpt_cys_sf"/>
</dbReference>
<feature type="domain" description="EGF-like" evidence="10">
    <location>
        <begin position="649"/>
        <end position="679"/>
    </location>
</feature>
<dbReference type="InterPro" id="IPR024731">
    <property type="entry name" value="NELL2-like_EGF"/>
</dbReference>
<keyword evidence="3" id="KW-0677">Repeat</keyword>
<feature type="domain" description="EGF-like" evidence="10">
    <location>
        <begin position="728"/>
        <end position="765"/>
    </location>
</feature>
<reference evidence="12" key="1">
    <citation type="submission" date="2020-11" db="EMBL/GenBank/DDBJ databases">
        <authorList>
            <person name="Tran Van P."/>
        </authorList>
    </citation>
    <scope>NUCLEOTIDE SEQUENCE</scope>
</reference>
<evidence type="ECO:0000313" key="12">
    <source>
        <dbReference type="EMBL" id="CAD7424028.1"/>
    </source>
</evidence>
<dbReference type="InterPro" id="IPR000152">
    <property type="entry name" value="EGF-type_Asp/Asn_hydroxyl_site"/>
</dbReference>
<dbReference type="SUPFAM" id="SSF57603">
    <property type="entry name" value="FnI-like domain"/>
    <property type="match status" value="2"/>
</dbReference>
<keyword evidence="6" id="KW-0325">Glycoprotein</keyword>
<dbReference type="SUPFAM" id="SSF57184">
    <property type="entry name" value="Growth factor receptor domain"/>
    <property type="match status" value="1"/>
</dbReference>
<evidence type="ECO:0000256" key="5">
    <source>
        <dbReference type="ARBA" id="ARBA00023157"/>
    </source>
</evidence>
<evidence type="ECO:0000256" key="9">
    <source>
        <dbReference type="SAM" id="MobiDB-lite"/>
    </source>
</evidence>
<feature type="domain" description="VWFC" evidence="11">
    <location>
        <begin position="825"/>
        <end position="884"/>
    </location>
</feature>
<dbReference type="PROSITE" id="PS50184">
    <property type="entry name" value="VWFC_2"/>
    <property type="match status" value="2"/>
</dbReference>
<name>A0A7R9DYC1_9NEOP</name>
<dbReference type="Gene3D" id="2.10.25.10">
    <property type="entry name" value="Laminin"/>
    <property type="match status" value="6"/>
</dbReference>
<dbReference type="PANTHER" id="PTHR24042">
    <property type="entry name" value="NEL HOMOLOG"/>
    <property type="match status" value="1"/>
</dbReference>
<dbReference type="FunFam" id="2.10.25.10:FF:000038">
    <property type="entry name" value="Fibrillin 2"/>
    <property type="match status" value="4"/>
</dbReference>
<dbReference type="PROSITE" id="PS01187">
    <property type="entry name" value="EGF_CA"/>
    <property type="match status" value="3"/>
</dbReference>
<dbReference type="CDD" id="cd00054">
    <property type="entry name" value="EGF_CA"/>
    <property type="match status" value="5"/>
</dbReference>
<dbReference type="Gene3D" id="2.10.70.10">
    <property type="entry name" value="Complement Module, domain 1"/>
    <property type="match status" value="2"/>
</dbReference>
<dbReference type="SUPFAM" id="SSF57196">
    <property type="entry name" value="EGF/Laminin"/>
    <property type="match status" value="3"/>
</dbReference>
<evidence type="ECO:0000256" key="6">
    <source>
        <dbReference type="ARBA" id="ARBA00023180"/>
    </source>
</evidence>
<feature type="disulfide bond" evidence="7">
    <location>
        <begin position="651"/>
        <end position="661"/>
    </location>
</feature>
<feature type="domain" description="EGF-like" evidence="10">
    <location>
        <begin position="562"/>
        <end position="607"/>
    </location>
</feature>
<feature type="coiled-coil region" evidence="8">
    <location>
        <begin position="249"/>
        <end position="283"/>
    </location>
</feature>
<evidence type="ECO:0000256" key="3">
    <source>
        <dbReference type="ARBA" id="ARBA00022737"/>
    </source>
</evidence>
<dbReference type="InterPro" id="IPR001881">
    <property type="entry name" value="EGF-like_Ca-bd_dom"/>
</dbReference>
<dbReference type="PROSITE" id="PS50026">
    <property type="entry name" value="EGF_3"/>
    <property type="match status" value="6"/>
</dbReference>
<dbReference type="GO" id="GO:0005615">
    <property type="term" value="C:extracellular space"/>
    <property type="evidence" value="ECO:0007669"/>
    <property type="project" value="TreeGrafter"/>
</dbReference>
<dbReference type="GO" id="GO:0048513">
    <property type="term" value="P:animal organ development"/>
    <property type="evidence" value="ECO:0007669"/>
    <property type="project" value="UniProtKB-ARBA"/>
</dbReference>
<dbReference type="InterPro" id="IPR048287">
    <property type="entry name" value="TSPN-like_N"/>
</dbReference>
<dbReference type="InterPro" id="IPR049883">
    <property type="entry name" value="NOTCH1_EGF-like"/>
</dbReference>
<accession>A0A7R9DYC1</accession>
<feature type="region of interest" description="Disordered" evidence="9">
    <location>
        <begin position="330"/>
        <end position="354"/>
    </location>
</feature>
<dbReference type="Pfam" id="PF07645">
    <property type="entry name" value="EGF_CA"/>
    <property type="match status" value="3"/>
</dbReference>
<protein>
    <recommendedName>
        <fullName evidence="13">Protein kinase C-binding protein NELL2</fullName>
    </recommendedName>
</protein>
<dbReference type="SUPFAM" id="SSF49899">
    <property type="entry name" value="Concanavalin A-like lectins/glucanases"/>
    <property type="match status" value="1"/>
</dbReference>
<gene>
    <name evidence="12" type="ORF">TMSB3V08_LOCUS996</name>
</gene>
<keyword evidence="1 7" id="KW-0245">EGF-like domain</keyword>
<dbReference type="PROSITE" id="PS01186">
    <property type="entry name" value="EGF_2"/>
    <property type="match status" value="4"/>
</dbReference>
<feature type="domain" description="EGF-like" evidence="10">
    <location>
        <begin position="681"/>
        <end position="719"/>
    </location>
</feature>
<dbReference type="SMART" id="SM00210">
    <property type="entry name" value="TSPN"/>
    <property type="match status" value="1"/>
</dbReference>
<dbReference type="EMBL" id="OB792744">
    <property type="protein sequence ID" value="CAD7424028.1"/>
    <property type="molecule type" value="Genomic_DNA"/>
</dbReference>
<keyword evidence="5 7" id="KW-1015">Disulfide bond</keyword>
<evidence type="ECO:0000256" key="1">
    <source>
        <dbReference type="ARBA" id="ARBA00022536"/>
    </source>
</evidence>
<organism evidence="12">
    <name type="scientific">Timema monikensis</name>
    <dbReference type="NCBI Taxonomy" id="170555"/>
    <lineage>
        <taxon>Eukaryota</taxon>
        <taxon>Metazoa</taxon>
        <taxon>Ecdysozoa</taxon>
        <taxon>Arthropoda</taxon>
        <taxon>Hexapoda</taxon>
        <taxon>Insecta</taxon>
        <taxon>Pterygota</taxon>
        <taxon>Neoptera</taxon>
        <taxon>Polyneoptera</taxon>
        <taxon>Phasmatodea</taxon>
        <taxon>Timematodea</taxon>
        <taxon>Timematoidea</taxon>
        <taxon>Timematidae</taxon>
        <taxon>Timema</taxon>
    </lineage>
</organism>
<feature type="domain" description="EGF-like" evidence="10">
    <location>
        <begin position="522"/>
        <end position="561"/>
    </location>
</feature>
<keyword evidence="4" id="KW-0106">Calcium</keyword>
<dbReference type="Gene3D" id="2.60.120.200">
    <property type="match status" value="1"/>
</dbReference>
<dbReference type="PROSITE" id="PS00010">
    <property type="entry name" value="ASX_HYDROXYL"/>
    <property type="match status" value="5"/>
</dbReference>
<evidence type="ECO:0008006" key="13">
    <source>
        <dbReference type="Google" id="ProtNLM"/>
    </source>
</evidence>
<evidence type="ECO:0000256" key="2">
    <source>
        <dbReference type="ARBA" id="ARBA00022729"/>
    </source>
</evidence>
<evidence type="ECO:0000256" key="4">
    <source>
        <dbReference type="ARBA" id="ARBA00022837"/>
    </source>
</evidence>
<feature type="domain" description="VWFC" evidence="11">
    <location>
        <begin position="458"/>
        <end position="521"/>
    </location>
</feature>
<dbReference type="PANTHER" id="PTHR24042:SF5">
    <property type="entry name" value="EGF-LIKE CALCIUM-BINDING DOMAIN-CONTAINING PROTEIN"/>
    <property type="match status" value="1"/>
</dbReference>
<dbReference type="Pfam" id="PF12947">
    <property type="entry name" value="EGF_3"/>
    <property type="match status" value="2"/>
</dbReference>
<evidence type="ECO:0000256" key="7">
    <source>
        <dbReference type="PROSITE-ProRule" id="PRU00076"/>
    </source>
</evidence>
<feature type="disulfide bond" evidence="7">
    <location>
        <begin position="669"/>
        <end position="678"/>
    </location>
</feature>
<dbReference type="PROSITE" id="PS00022">
    <property type="entry name" value="EGF_1"/>
    <property type="match status" value="1"/>
</dbReference>
<dbReference type="PROSITE" id="PS01208">
    <property type="entry name" value="VWFC_1"/>
    <property type="match status" value="1"/>
</dbReference>
<evidence type="ECO:0000259" key="11">
    <source>
        <dbReference type="PROSITE" id="PS50184"/>
    </source>
</evidence>
<keyword evidence="8" id="KW-0175">Coiled coil</keyword>
<feature type="region of interest" description="Disordered" evidence="9">
    <location>
        <begin position="1008"/>
        <end position="1030"/>
    </location>
</feature>
<comment type="caution">
    <text evidence="7">Lacks conserved residue(s) required for the propagation of feature annotation.</text>
</comment>
<proteinExistence type="predicted"/>
<feature type="domain" description="EGF-like" evidence="10">
    <location>
        <begin position="608"/>
        <end position="648"/>
    </location>
</feature>
<dbReference type="CDD" id="cd00110">
    <property type="entry name" value="LamG"/>
    <property type="match status" value="1"/>
</dbReference>
<dbReference type="GO" id="GO:0005509">
    <property type="term" value="F:calcium ion binding"/>
    <property type="evidence" value="ECO:0007669"/>
    <property type="project" value="InterPro"/>
</dbReference>
<evidence type="ECO:0000256" key="8">
    <source>
        <dbReference type="SAM" id="Coils"/>
    </source>
</evidence>
<dbReference type="SMART" id="SM00181">
    <property type="entry name" value="EGF"/>
    <property type="match status" value="6"/>
</dbReference>
<dbReference type="GO" id="GO:0009653">
    <property type="term" value="P:anatomical structure morphogenesis"/>
    <property type="evidence" value="ECO:0007669"/>
    <property type="project" value="UniProtKB-ARBA"/>
</dbReference>
<dbReference type="Pfam" id="PF00093">
    <property type="entry name" value="VWC"/>
    <property type="match status" value="1"/>
</dbReference>
<dbReference type="GO" id="GO:0030154">
    <property type="term" value="P:cell differentiation"/>
    <property type="evidence" value="ECO:0007669"/>
    <property type="project" value="UniProtKB-ARBA"/>
</dbReference>
<dbReference type="InterPro" id="IPR013320">
    <property type="entry name" value="ConA-like_dom_sf"/>
</dbReference>
<keyword evidence="2" id="KW-0732">Signal</keyword>
<dbReference type="Pfam" id="PF23334">
    <property type="entry name" value="VWC2L_2nd"/>
    <property type="match status" value="1"/>
</dbReference>
<dbReference type="Gene3D" id="6.20.200.20">
    <property type="match status" value="1"/>
</dbReference>
<dbReference type="InterPro" id="IPR001007">
    <property type="entry name" value="VWF_dom"/>
</dbReference>
<dbReference type="InterPro" id="IPR001791">
    <property type="entry name" value="Laminin_G"/>
</dbReference>